<feature type="chain" id="PRO_5017068047" evidence="5">
    <location>
        <begin position="20"/>
        <end position="671"/>
    </location>
</feature>
<evidence type="ECO:0000313" key="7">
    <source>
        <dbReference type="Proteomes" id="UP000253664"/>
    </source>
</evidence>
<organism evidence="6 7">
    <name type="scientific">Ophiocordyceps polyrhachis-furcata BCC 54312</name>
    <dbReference type="NCBI Taxonomy" id="1330021"/>
    <lineage>
        <taxon>Eukaryota</taxon>
        <taxon>Fungi</taxon>
        <taxon>Dikarya</taxon>
        <taxon>Ascomycota</taxon>
        <taxon>Pezizomycotina</taxon>
        <taxon>Sordariomycetes</taxon>
        <taxon>Hypocreomycetidae</taxon>
        <taxon>Hypocreales</taxon>
        <taxon>Ophiocordycipitaceae</taxon>
        <taxon>Ophiocordyceps</taxon>
    </lineage>
</organism>
<dbReference type="SUPFAM" id="SSF56399">
    <property type="entry name" value="ADP-ribosylation"/>
    <property type="match status" value="2"/>
</dbReference>
<keyword evidence="7" id="KW-1185">Reference proteome</keyword>
<dbReference type="InterPro" id="IPR001144">
    <property type="entry name" value="Enterotoxin_A"/>
</dbReference>
<reference evidence="6 7" key="1">
    <citation type="journal article" date="2015" name="BMC Genomics">
        <title>Insights from the genome of Ophiocordyceps polyrhachis-furcata to pathogenicity and host specificity in insect fungi.</title>
        <authorList>
            <person name="Wichadakul D."/>
            <person name="Kobmoo N."/>
            <person name="Ingsriswang S."/>
            <person name="Tangphatsornruang S."/>
            <person name="Chantasingh D."/>
            <person name="Luangsa-ard J.J."/>
            <person name="Eurwilaichitr L."/>
        </authorList>
    </citation>
    <scope>NUCLEOTIDE SEQUENCE [LARGE SCALE GENOMIC DNA]</scope>
    <source>
        <strain evidence="6 7">BCC 54312</strain>
    </source>
</reference>
<proteinExistence type="predicted"/>
<name>A0A367L9K3_9HYPO</name>
<dbReference type="AlphaFoldDB" id="A0A367L9K3"/>
<dbReference type="Proteomes" id="UP000253664">
    <property type="component" value="Unassembled WGS sequence"/>
</dbReference>
<evidence type="ECO:0000313" key="6">
    <source>
        <dbReference type="EMBL" id="RCI11098.1"/>
    </source>
</evidence>
<evidence type="ECO:0000256" key="1">
    <source>
        <dbReference type="ARBA" id="ARBA00022656"/>
    </source>
</evidence>
<dbReference type="OrthoDB" id="4922995at2759"/>
<dbReference type="EMBL" id="LKCN02000010">
    <property type="protein sequence ID" value="RCI11098.1"/>
    <property type="molecule type" value="Genomic_DNA"/>
</dbReference>
<dbReference type="GO" id="GO:0090729">
    <property type="term" value="F:toxin activity"/>
    <property type="evidence" value="ECO:0007669"/>
    <property type="project" value="UniProtKB-KW"/>
</dbReference>
<evidence type="ECO:0000256" key="2">
    <source>
        <dbReference type="ARBA" id="ARBA00022729"/>
    </source>
</evidence>
<comment type="caution">
    <text evidence="6">The sequence shown here is derived from an EMBL/GenBank/DDBJ whole genome shotgun (WGS) entry which is preliminary data.</text>
</comment>
<sequence length="671" mass="74636">MHWFGVLLSAAPLWLSVSGADGAVNVSDSMGEFVYRRDYRGPAVIKQAGGFRPQGSDWELDEEAFSIDHHYRAGPHGCELDDAGDAPSSFRTAYVSASRKLATGAGHGGWVYEIRATPNILDDRWQESYPDGKVFALGGIHWHQVKRYARRKAAEPVDEVVWMRNPDYRQWLYERPDYAATYRVSTEFPRALSLGEVGDEQDGLMQRPLFLTAQRYVADEAADLVGDFPFSYEEKQMPGPYPPDMSKKQFVEDQVRYELQQFIDMTDEQLKDFFVDGREMLRGLLPDGKMDQGGCAALLRPRGTDEKPAQEQPGSNSCCKLVASLREKSRRDKQSKRTLGLSFDELQRLMTGRFENLNCVLLVARMKRRADGDYTDGDDGGVYIVDEDINRRDCERLRQTISPQPTRAIFHADHLWPKEAEKQGGFIPPGTNPAFAAYHTFGAAARRAGAFPAKGSQGLAGVVYLVRATPNMLVVKQTVPLVVGGIRWKQVIGWVYIPRNYRAPKDVSTQGVKARERFEGLFKELSKPKTTLFEPNPDYDHSLNNSTAYGEYVKLDGMLLDDVKAFMKANGKAVGWSGDFPLLRPLQPDRAGQGAPPQHDEGMLWRMGSFLFGTFGTLLAMMTGTIALMMVPGAVAGELLGLEPALAAAMHEGRIGLIQLLRTAMGAVAMG</sequence>
<keyword evidence="3" id="KW-0843">Virulence</keyword>
<evidence type="ECO:0000256" key="3">
    <source>
        <dbReference type="ARBA" id="ARBA00023026"/>
    </source>
</evidence>
<protein>
    <submittedName>
        <fullName evidence="6">Heat-labile enterotoxin</fullName>
    </submittedName>
</protein>
<feature type="signal peptide" evidence="5">
    <location>
        <begin position="1"/>
        <end position="19"/>
    </location>
</feature>
<keyword evidence="2 5" id="KW-0732">Signal</keyword>
<keyword evidence="1" id="KW-0800">Toxin</keyword>
<accession>A0A367L9K3</accession>
<evidence type="ECO:0000256" key="4">
    <source>
        <dbReference type="ARBA" id="ARBA00023157"/>
    </source>
</evidence>
<keyword evidence="4" id="KW-1015">Disulfide bond</keyword>
<evidence type="ECO:0000256" key="5">
    <source>
        <dbReference type="SAM" id="SignalP"/>
    </source>
</evidence>
<dbReference type="Pfam" id="PF01375">
    <property type="entry name" value="Enterotoxin_a"/>
    <property type="match status" value="1"/>
</dbReference>
<gene>
    <name evidence="6" type="ORF">L249_7180</name>
</gene>
<dbReference type="Gene3D" id="3.90.210.10">
    <property type="entry name" value="Heat-Labile Enterotoxin, subunit A"/>
    <property type="match status" value="2"/>
</dbReference>